<gene>
    <name evidence="13" type="ORF">FK492_01515</name>
</gene>
<evidence type="ECO:0000256" key="3">
    <source>
        <dbReference type="ARBA" id="ARBA00012438"/>
    </source>
</evidence>
<dbReference type="PANTHER" id="PTHR43065:SF42">
    <property type="entry name" value="TWO-COMPONENT SENSOR PPRA"/>
    <property type="match status" value="1"/>
</dbReference>
<feature type="transmembrane region" description="Helical" evidence="8">
    <location>
        <begin position="286"/>
        <end position="309"/>
    </location>
</feature>
<dbReference type="CDD" id="cd06225">
    <property type="entry name" value="HAMP"/>
    <property type="match status" value="1"/>
</dbReference>
<dbReference type="InterPro" id="IPR003661">
    <property type="entry name" value="HisK_dim/P_dom"/>
</dbReference>
<dbReference type="SUPFAM" id="SSF47384">
    <property type="entry name" value="Homodimeric domain of signal transducing histidine kinase"/>
    <property type="match status" value="1"/>
</dbReference>
<evidence type="ECO:0000256" key="7">
    <source>
        <dbReference type="PROSITE-ProRule" id="PRU00169"/>
    </source>
</evidence>
<dbReference type="Pfam" id="PF12860">
    <property type="entry name" value="PAS_7"/>
    <property type="match status" value="1"/>
</dbReference>
<evidence type="ECO:0000259" key="10">
    <source>
        <dbReference type="PROSITE" id="PS50110"/>
    </source>
</evidence>
<sequence length="861" mass="94449">MSHSLHWHAGARGRLLMFNLLVVSVTLAVSLVAIFGFRHAGHIQEQAQAQTLADMNGSLALARDTANVAIAAVRLAQVVGALEYQSESARLQQTQQALQQSLSQLASAPLAAQQPALLARIRERSQMLEQSISQLLLEGHQRHLQRNVMLSGLWQAQLLLNRIDLLASDGAFLPLRQQTAALLTVAIQSATPQAAVQQLNSVLPIWSALPLQGVLAMQRARLVSTSQQLLPVAGQLEQSDIAIAYATYRIKALVAMLNEDITHYVELVAQQSDARSATAHQELDSIIGFIGLFMLLALLITGYAGYYIYRNLGSSLTAIAHAMTRLAQGEKSVSVPGLARRDELGDLARAFNVFARNTASLAHTSQLLKEKSNQLESTFLAMRDGFALFDNSGQLVVWNAQYAELLGFAPRELHRGMHYQRLLDRVDVQLSSLHDAQEVRLPDGRTLELRFSPVPRRGMVNTVLERTSRKALEAALLHSQKMKAVGQLTGGLAHDFNNLLAVIIGSLALTVDQLPPGTLASRIERARLAADRAAQLTQRLLAFSRKQALYPRAVAVVELVENLQSLLQHSLLPGQHLVVDAQRPGWPAWIDAGQLENALMNLVVNARDAMERQSGEIRLRIWNQRIQEADGKRDRVTIEVIDHGCGMSAEVREQVFEPFFTTKATGSGSGLGLSMVYGFVRQSGGQIELETAPGQGTTVRLLLPRAPEAAQPLVSAPVLTPRASRDRLILVLDDEPAVRQTLCEHLHQLGYLTLECADGESALTLLRQTPDIDLLISDLMLPGALNGADVIRQAQQQWPQLATLLISGQDLRQTPVTLPLCERLAKPWQQAQLVQALERAWQRSERLSRARQAATAAPLSR</sequence>
<keyword evidence="8" id="KW-1133">Transmembrane helix</keyword>
<dbReference type="InterPro" id="IPR005467">
    <property type="entry name" value="His_kinase_dom"/>
</dbReference>
<keyword evidence="6" id="KW-0418">Kinase</keyword>
<evidence type="ECO:0000256" key="2">
    <source>
        <dbReference type="ARBA" id="ARBA00004370"/>
    </source>
</evidence>
<dbReference type="InterPro" id="IPR035965">
    <property type="entry name" value="PAS-like_dom_sf"/>
</dbReference>
<dbReference type="InterPro" id="IPR003660">
    <property type="entry name" value="HAMP_dom"/>
</dbReference>
<dbReference type="InterPro" id="IPR011006">
    <property type="entry name" value="CheY-like_superfamily"/>
</dbReference>
<dbReference type="Proteomes" id="UP000319715">
    <property type="component" value="Unassembled WGS sequence"/>
</dbReference>
<comment type="caution">
    <text evidence="13">The sequence shown here is derived from an EMBL/GenBank/DDBJ whole genome shotgun (WGS) entry which is preliminary data.</text>
</comment>
<keyword evidence="8" id="KW-0812">Transmembrane</keyword>
<organism evidence="13 14">
    <name type="scientific">Pantoea dispersa</name>
    <dbReference type="NCBI Taxonomy" id="59814"/>
    <lineage>
        <taxon>Bacteria</taxon>
        <taxon>Pseudomonadati</taxon>
        <taxon>Pseudomonadota</taxon>
        <taxon>Gammaproteobacteria</taxon>
        <taxon>Enterobacterales</taxon>
        <taxon>Erwiniaceae</taxon>
        <taxon>Pantoea</taxon>
    </lineage>
</organism>
<dbReference type="EC" id="2.7.13.3" evidence="3"/>
<dbReference type="PRINTS" id="PR00344">
    <property type="entry name" value="BCTRLSENSOR"/>
</dbReference>
<dbReference type="Pfam" id="PF00672">
    <property type="entry name" value="HAMP"/>
    <property type="match status" value="1"/>
</dbReference>
<feature type="modified residue" description="4-aspartylphosphate" evidence="7">
    <location>
        <position position="778"/>
    </location>
</feature>
<evidence type="ECO:0000313" key="13">
    <source>
        <dbReference type="EMBL" id="TQC76711.1"/>
    </source>
</evidence>
<keyword evidence="8" id="KW-0472">Membrane</keyword>
<accession>A0ABY3A1X2</accession>
<keyword evidence="4 7" id="KW-0597">Phosphoprotein</keyword>
<keyword evidence="14" id="KW-1185">Reference proteome</keyword>
<dbReference type="SMART" id="SM00448">
    <property type="entry name" value="REC"/>
    <property type="match status" value="1"/>
</dbReference>
<dbReference type="SUPFAM" id="SSF55874">
    <property type="entry name" value="ATPase domain of HSP90 chaperone/DNA topoisomerase II/histidine kinase"/>
    <property type="match status" value="1"/>
</dbReference>
<dbReference type="EMBL" id="VICF01000001">
    <property type="protein sequence ID" value="TQC76711.1"/>
    <property type="molecule type" value="Genomic_DNA"/>
</dbReference>
<evidence type="ECO:0000256" key="4">
    <source>
        <dbReference type="ARBA" id="ARBA00022553"/>
    </source>
</evidence>
<dbReference type="Pfam" id="PF00512">
    <property type="entry name" value="HisKA"/>
    <property type="match status" value="1"/>
</dbReference>
<dbReference type="Gene3D" id="3.30.565.10">
    <property type="entry name" value="Histidine kinase-like ATPase, C-terminal domain"/>
    <property type="match status" value="1"/>
</dbReference>
<feature type="domain" description="HAMP" evidence="12">
    <location>
        <begin position="310"/>
        <end position="363"/>
    </location>
</feature>
<proteinExistence type="predicted"/>
<reference evidence="13 14" key="1">
    <citation type="submission" date="2019-06" db="EMBL/GenBank/DDBJ databases">
        <title>Pantoea dispersa Assembly.</title>
        <authorList>
            <person name="Wang J."/>
        </authorList>
    </citation>
    <scope>NUCLEOTIDE SEQUENCE [LARGE SCALE GENOMIC DNA]</scope>
    <source>
        <strain evidence="14">bio</strain>
    </source>
</reference>
<dbReference type="PANTHER" id="PTHR43065">
    <property type="entry name" value="SENSOR HISTIDINE KINASE"/>
    <property type="match status" value="1"/>
</dbReference>
<comment type="subcellular location">
    <subcellularLocation>
        <location evidence="2">Membrane</location>
    </subcellularLocation>
</comment>
<dbReference type="Pfam" id="PF00072">
    <property type="entry name" value="Response_reg"/>
    <property type="match status" value="1"/>
</dbReference>
<dbReference type="SUPFAM" id="SSF52172">
    <property type="entry name" value="CheY-like"/>
    <property type="match status" value="1"/>
</dbReference>
<dbReference type="PROSITE" id="PS50110">
    <property type="entry name" value="RESPONSE_REGULATORY"/>
    <property type="match status" value="1"/>
</dbReference>
<dbReference type="InterPro" id="IPR000014">
    <property type="entry name" value="PAS"/>
</dbReference>
<dbReference type="PROSITE" id="PS50109">
    <property type="entry name" value="HIS_KIN"/>
    <property type="match status" value="1"/>
</dbReference>
<dbReference type="Gene3D" id="6.10.340.10">
    <property type="match status" value="1"/>
</dbReference>
<dbReference type="RefSeq" id="WP_141495268.1">
    <property type="nucleotide sequence ID" value="NZ_SCKT01000003.1"/>
</dbReference>
<feature type="transmembrane region" description="Helical" evidence="8">
    <location>
        <begin position="15"/>
        <end position="37"/>
    </location>
</feature>
<dbReference type="SMART" id="SM00388">
    <property type="entry name" value="HisKA"/>
    <property type="match status" value="1"/>
</dbReference>
<evidence type="ECO:0000259" key="9">
    <source>
        <dbReference type="PROSITE" id="PS50109"/>
    </source>
</evidence>
<evidence type="ECO:0000256" key="1">
    <source>
        <dbReference type="ARBA" id="ARBA00000085"/>
    </source>
</evidence>
<dbReference type="InterPro" id="IPR004358">
    <property type="entry name" value="Sig_transdc_His_kin-like_C"/>
</dbReference>
<dbReference type="Gene3D" id="3.30.450.20">
    <property type="entry name" value="PAS domain"/>
    <property type="match status" value="1"/>
</dbReference>
<protein>
    <recommendedName>
        <fullName evidence="3">histidine kinase</fullName>
        <ecNumber evidence="3">2.7.13.3</ecNumber>
    </recommendedName>
</protein>
<dbReference type="InterPro" id="IPR001789">
    <property type="entry name" value="Sig_transdc_resp-reg_receiver"/>
</dbReference>
<comment type="catalytic activity">
    <reaction evidence="1">
        <text>ATP + protein L-histidine = ADP + protein N-phospho-L-histidine.</text>
        <dbReference type="EC" id="2.7.13.3"/>
    </reaction>
</comment>
<dbReference type="PROSITE" id="PS50112">
    <property type="entry name" value="PAS"/>
    <property type="match status" value="1"/>
</dbReference>
<dbReference type="InterPro" id="IPR003594">
    <property type="entry name" value="HATPase_dom"/>
</dbReference>
<dbReference type="Gene3D" id="3.40.50.2300">
    <property type="match status" value="1"/>
</dbReference>
<feature type="domain" description="Histidine kinase" evidence="9">
    <location>
        <begin position="491"/>
        <end position="707"/>
    </location>
</feature>
<keyword evidence="5" id="KW-0808">Transferase</keyword>
<dbReference type="Gene3D" id="1.10.287.130">
    <property type="match status" value="1"/>
</dbReference>
<feature type="domain" description="PAS" evidence="11">
    <location>
        <begin position="371"/>
        <end position="413"/>
    </location>
</feature>
<dbReference type="PROSITE" id="PS50885">
    <property type="entry name" value="HAMP"/>
    <property type="match status" value="1"/>
</dbReference>
<evidence type="ECO:0000256" key="6">
    <source>
        <dbReference type="ARBA" id="ARBA00022777"/>
    </source>
</evidence>
<dbReference type="SMART" id="SM00304">
    <property type="entry name" value="HAMP"/>
    <property type="match status" value="1"/>
</dbReference>
<evidence type="ECO:0000259" key="12">
    <source>
        <dbReference type="PROSITE" id="PS50885"/>
    </source>
</evidence>
<evidence type="ECO:0000256" key="8">
    <source>
        <dbReference type="SAM" id="Phobius"/>
    </source>
</evidence>
<dbReference type="SUPFAM" id="SSF158472">
    <property type="entry name" value="HAMP domain-like"/>
    <property type="match status" value="1"/>
</dbReference>
<name>A0ABY3A1X2_9GAMM</name>
<dbReference type="SUPFAM" id="SSF55785">
    <property type="entry name" value="PYP-like sensor domain (PAS domain)"/>
    <property type="match status" value="1"/>
</dbReference>
<dbReference type="CDD" id="cd00130">
    <property type="entry name" value="PAS"/>
    <property type="match status" value="1"/>
</dbReference>
<feature type="domain" description="Response regulatory" evidence="10">
    <location>
        <begin position="728"/>
        <end position="841"/>
    </location>
</feature>
<dbReference type="InterPro" id="IPR036097">
    <property type="entry name" value="HisK_dim/P_sf"/>
</dbReference>
<evidence type="ECO:0000259" key="11">
    <source>
        <dbReference type="PROSITE" id="PS50112"/>
    </source>
</evidence>
<dbReference type="SMART" id="SM00387">
    <property type="entry name" value="HATPase_c"/>
    <property type="match status" value="1"/>
</dbReference>
<dbReference type="SMART" id="SM00091">
    <property type="entry name" value="PAS"/>
    <property type="match status" value="1"/>
</dbReference>
<dbReference type="Pfam" id="PF02518">
    <property type="entry name" value="HATPase_c"/>
    <property type="match status" value="1"/>
</dbReference>
<evidence type="ECO:0000256" key="5">
    <source>
        <dbReference type="ARBA" id="ARBA00022679"/>
    </source>
</evidence>
<evidence type="ECO:0000313" key="14">
    <source>
        <dbReference type="Proteomes" id="UP000319715"/>
    </source>
</evidence>
<dbReference type="InterPro" id="IPR036890">
    <property type="entry name" value="HATPase_C_sf"/>
</dbReference>